<name>A0A6G1U1E6_9BACT</name>
<dbReference type="Pfam" id="PF13585">
    <property type="entry name" value="CHU_C"/>
    <property type="match status" value="1"/>
</dbReference>
<accession>A0A6G1U1E6</accession>
<reference evidence="1 2" key="1">
    <citation type="submission" date="2019-09" db="EMBL/GenBank/DDBJ databases">
        <title>Distinct polysaccharide growth profiles of human intestinal Prevotella copri isolates.</title>
        <authorList>
            <person name="Fehlner-Peach H."/>
            <person name="Magnabosco C."/>
            <person name="Raghavan V."/>
            <person name="Scher J.U."/>
            <person name="Tett A."/>
            <person name="Cox L.M."/>
            <person name="Gottsegen C."/>
            <person name="Watters A."/>
            <person name="Wiltshire- Gordon J.D."/>
            <person name="Segata N."/>
            <person name="Bonneau R."/>
            <person name="Littman D.R."/>
        </authorList>
    </citation>
    <scope>NUCLEOTIDE SEQUENCE [LARGE SCALE GENOMIC DNA]</scope>
    <source>
        <strain evidence="2">iA622</strain>
    </source>
</reference>
<dbReference type="OrthoDB" id="1123245at2"/>
<comment type="caution">
    <text evidence="1">The sequence shown here is derived from an EMBL/GenBank/DDBJ whole genome shotgun (WGS) entry which is preliminary data.</text>
</comment>
<proteinExistence type="predicted"/>
<dbReference type="NCBIfam" id="TIGR04131">
    <property type="entry name" value="Bac_Flav_CTERM"/>
    <property type="match status" value="1"/>
</dbReference>
<dbReference type="EMBL" id="VZCB01000052">
    <property type="protein sequence ID" value="MQN80638.1"/>
    <property type="molecule type" value="Genomic_DNA"/>
</dbReference>
<dbReference type="Proteomes" id="UP000480425">
    <property type="component" value="Unassembled WGS sequence"/>
</dbReference>
<sequence length="131" mass="14682">MLPLLTCQLHAQEVNDGEEGNPEETPQVSSLLMPNAFSPNGDGINDIYKPKSGYQNITEFHAYIFNRWGQKLFEWTDPATGWDGTYKGSPVKDGVYFCLVKAKGADGKIYNFKKDVNLLRGYIENQTNSGQ</sequence>
<gene>
    <name evidence="1" type="ORF">F7D73_06670</name>
</gene>
<protein>
    <submittedName>
        <fullName evidence="1">Gliding motility-associated C-terminal domain-containing protein</fullName>
    </submittedName>
</protein>
<organism evidence="1 2">
    <name type="scientific">Segatella copri</name>
    <dbReference type="NCBI Taxonomy" id="165179"/>
    <lineage>
        <taxon>Bacteria</taxon>
        <taxon>Pseudomonadati</taxon>
        <taxon>Bacteroidota</taxon>
        <taxon>Bacteroidia</taxon>
        <taxon>Bacteroidales</taxon>
        <taxon>Prevotellaceae</taxon>
        <taxon>Segatella</taxon>
    </lineage>
</organism>
<evidence type="ECO:0000313" key="2">
    <source>
        <dbReference type="Proteomes" id="UP000480425"/>
    </source>
</evidence>
<evidence type="ECO:0000313" key="1">
    <source>
        <dbReference type="EMBL" id="MQN80638.1"/>
    </source>
</evidence>
<dbReference type="InterPro" id="IPR026341">
    <property type="entry name" value="T9SS_type_B"/>
</dbReference>
<dbReference type="AlphaFoldDB" id="A0A6G1U1E6"/>